<dbReference type="Gene3D" id="2.30.29.30">
    <property type="entry name" value="Pleckstrin-homology domain (PH domain)/Phosphotyrosine-binding domain (PTB)"/>
    <property type="match status" value="2"/>
</dbReference>
<evidence type="ECO:0000256" key="8">
    <source>
        <dbReference type="ARBA" id="ARBA00022777"/>
    </source>
</evidence>
<dbReference type="Gene3D" id="1.10.510.10">
    <property type="entry name" value="Transferase(Phosphotransferase) domain 1"/>
    <property type="match status" value="1"/>
</dbReference>
<dbReference type="Pfam" id="PF00069">
    <property type="entry name" value="Pkinase"/>
    <property type="match status" value="1"/>
</dbReference>
<dbReference type="PROSITE" id="PS00108">
    <property type="entry name" value="PROTEIN_KINASE_ST"/>
    <property type="match status" value="1"/>
</dbReference>
<dbReference type="GO" id="GO:0046872">
    <property type="term" value="F:metal ion binding"/>
    <property type="evidence" value="ECO:0007669"/>
    <property type="project" value="UniProtKB-KW"/>
</dbReference>
<dbReference type="SUPFAM" id="SSF50729">
    <property type="entry name" value="PH domain-like"/>
    <property type="match status" value="2"/>
</dbReference>
<feature type="domain" description="Protein kinase" evidence="17">
    <location>
        <begin position="261"/>
        <end position="518"/>
    </location>
</feature>
<dbReference type="SMART" id="SM00320">
    <property type="entry name" value="WD40"/>
    <property type="match status" value="4"/>
</dbReference>
<dbReference type="OrthoDB" id="193931at2759"/>
<feature type="domain" description="PH" evidence="16">
    <location>
        <begin position="8"/>
        <end position="103"/>
    </location>
</feature>
<dbReference type="InterPro" id="IPR011993">
    <property type="entry name" value="PH-like_dom_sf"/>
</dbReference>
<dbReference type="InterPro" id="IPR000719">
    <property type="entry name" value="Prot_kinase_dom"/>
</dbReference>
<comment type="caution">
    <text evidence="18">The sequence shown here is derived from an EMBL/GenBank/DDBJ whole genome shotgun (WGS) entry which is preliminary data.</text>
</comment>
<keyword evidence="7 14" id="KW-0547">Nucleotide-binding</keyword>
<dbReference type="SMART" id="SM00233">
    <property type="entry name" value="PH"/>
    <property type="match status" value="2"/>
</dbReference>
<dbReference type="GO" id="GO:0005524">
    <property type="term" value="F:ATP binding"/>
    <property type="evidence" value="ECO:0007669"/>
    <property type="project" value="UniProtKB-UniRule"/>
</dbReference>
<keyword evidence="10 14" id="KW-0067">ATP-binding</keyword>
<evidence type="ECO:0000256" key="13">
    <source>
        <dbReference type="ARBA" id="ARBA00048679"/>
    </source>
</evidence>
<comment type="cofactor">
    <cofactor evidence="1">
        <name>Mg(2+)</name>
        <dbReference type="ChEBI" id="CHEBI:18420"/>
    </cofactor>
</comment>
<evidence type="ECO:0000256" key="14">
    <source>
        <dbReference type="PROSITE-ProRule" id="PRU10141"/>
    </source>
</evidence>
<comment type="catalytic activity">
    <reaction evidence="13">
        <text>L-seryl-[protein] + ATP = O-phospho-L-seryl-[protein] + ADP + H(+)</text>
        <dbReference type="Rhea" id="RHEA:17989"/>
        <dbReference type="Rhea" id="RHEA-COMP:9863"/>
        <dbReference type="Rhea" id="RHEA-COMP:11604"/>
        <dbReference type="ChEBI" id="CHEBI:15378"/>
        <dbReference type="ChEBI" id="CHEBI:29999"/>
        <dbReference type="ChEBI" id="CHEBI:30616"/>
        <dbReference type="ChEBI" id="CHEBI:83421"/>
        <dbReference type="ChEBI" id="CHEBI:456216"/>
        <dbReference type="EC" id="2.7.11.1"/>
    </reaction>
</comment>
<evidence type="ECO:0000256" key="5">
    <source>
        <dbReference type="ARBA" id="ARBA00022723"/>
    </source>
</evidence>
<keyword evidence="6" id="KW-0677">Repeat</keyword>
<evidence type="ECO:0000256" key="4">
    <source>
        <dbReference type="ARBA" id="ARBA00022679"/>
    </source>
</evidence>
<dbReference type="InterPro" id="IPR008271">
    <property type="entry name" value="Ser/Thr_kinase_AS"/>
</dbReference>
<keyword evidence="4" id="KW-0808">Transferase</keyword>
<evidence type="ECO:0000256" key="7">
    <source>
        <dbReference type="ARBA" id="ARBA00022741"/>
    </source>
</evidence>
<gene>
    <name evidence="18" type="ORF">AV274_5709</name>
</gene>
<dbReference type="Pfam" id="PF00169">
    <property type="entry name" value="PH"/>
    <property type="match status" value="2"/>
</dbReference>
<evidence type="ECO:0000259" key="16">
    <source>
        <dbReference type="PROSITE" id="PS50003"/>
    </source>
</evidence>
<dbReference type="FunFam" id="1.10.510.10:FF:000571">
    <property type="entry name" value="Maternal embryonic leucine zipper kinase"/>
    <property type="match status" value="1"/>
</dbReference>
<dbReference type="InterPro" id="IPR015943">
    <property type="entry name" value="WD40/YVTN_repeat-like_dom_sf"/>
</dbReference>
<evidence type="ECO:0000256" key="2">
    <source>
        <dbReference type="ARBA" id="ARBA00012513"/>
    </source>
</evidence>
<feature type="binding site" evidence="14">
    <location>
        <position position="294"/>
    </location>
    <ligand>
        <name>ATP</name>
        <dbReference type="ChEBI" id="CHEBI:30616"/>
    </ligand>
</feature>
<keyword evidence="8 18" id="KW-0418">Kinase</keyword>
<organism evidence="18 19">
    <name type="scientific">Blastocystis sp. subtype 1 (strain ATCC 50177 / NandII)</name>
    <dbReference type="NCBI Taxonomy" id="478820"/>
    <lineage>
        <taxon>Eukaryota</taxon>
        <taxon>Sar</taxon>
        <taxon>Stramenopiles</taxon>
        <taxon>Bigyra</taxon>
        <taxon>Opalozoa</taxon>
        <taxon>Opalinata</taxon>
        <taxon>Blastocystidae</taxon>
        <taxon>Blastocystis</taxon>
    </lineage>
</organism>
<dbReference type="EMBL" id="LXWW01000531">
    <property type="protein sequence ID" value="OAO12612.1"/>
    <property type="molecule type" value="Genomic_DNA"/>
</dbReference>
<evidence type="ECO:0000256" key="15">
    <source>
        <dbReference type="SAM" id="MobiDB-lite"/>
    </source>
</evidence>
<evidence type="ECO:0000256" key="11">
    <source>
        <dbReference type="ARBA" id="ARBA00024334"/>
    </source>
</evidence>
<dbReference type="SUPFAM" id="SSF50978">
    <property type="entry name" value="WD40 repeat-like"/>
    <property type="match status" value="1"/>
</dbReference>
<dbReference type="PROSITE" id="PS50011">
    <property type="entry name" value="PROTEIN_KINASE_DOM"/>
    <property type="match status" value="1"/>
</dbReference>
<evidence type="ECO:0000313" key="18">
    <source>
        <dbReference type="EMBL" id="OAO12612.1"/>
    </source>
</evidence>
<accession>A0A196S947</accession>
<name>A0A196S947_BLAHN</name>
<keyword evidence="19" id="KW-1185">Reference proteome</keyword>
<dbReference type="PROSITE" id="PS00107">
    <property type="entry name" value="PROTEIN_KINASE_ATP"/>
    <property type="match status" value="1"/>
</dbReference>
<evidence type="ECO:0000256" key="1">
    <source>
        <dbReference type="ARBA" id="ARBA00001946"/>
    </source>
</evidence>
<dbReference type="SMART" id="SM00220">
    <property type="entry name" value="S_TKc"/>
    <property type="match status" value="1"/>
</dbReference>
<keyword evidence="5" id="KW-0479">Metal-binding</keyword>
<dbReference type="Gene3D" id="3.30.200.20">
    <property type="entry name" value="Phosphorylase Kinase, domain 1"/>
    <property type="match status" value="1"/>
</dbReference>
<evidence type="ECO:0000256" key="12">
    <source>
        <dbReference type="ARBA" id="ARBA00047899"/>
    </source>
</evidence>
<proteinExistence type="inferred from homology"/>
<feature type="domain" description="PH" evidence="16">
    <location>
        <begin position="546"/>
        <end position="640"/>
    </location>
</feature>
<dbReference type="InterPro" id="IPR001680">
    <property type="entry name" value="WD40_rpt"/>
</dbReference>
<dbReference type="CDD" id="cd05117">
    <property type="entry name" value="STKc_CAMK"/>
    <property type="match status" value="1"/>
</dbReference>
<keyword evidence="9" id="KW-0106">Calcium</keyword>
<comment type="catalytic activity">
    <reaction evidence="12">
        <text>L-threonyl-[protein] + ATP = O-phospho-L-threonyl-[protein] + ADP + H(+)</text>
        <dbReference type="Rhea" id="RHEA:46608"/>
        <dbReference type="Rhea" id="RHEA-COMP:11060"/>
        <dbReference type="Rhea" id="RHEA-COMP:11605"/>
        <dbReference type="ChEBI" id="CHEBI:15378"/>
        <dbReference type="ChEBI" id="CHEBI:30013"/>
        <dbReference type="ChEBI" id="CHEBI:30616"/>
        <dbReference type="ChEBI" id="CHEBI:61977"/>
        <dbReference type="ChEBI" id="CHEBI:456216"/>
        <dbReference type="EC" id="2.7.11.1"/>
    </reaction>
</comment>
<protein>
    <recommendedName>
        <fullName evidence="2">non-specific serine/threonine protein kinase</fullName>
        <ecNumber evidence="2">2.7.11.1</ecNumber>
    </recommendedName>
</protein>
<dbReference type="AlphaFoldDB" id="A0A196S947"/>
<keyword evidence="3" id="KW-0723">Serine/threonine-protein kinase</keyword>
<evidence type="ECO:0000256" key="6">
    <source>
        <dbReference type="ARBA" id="ARBA00022737"/>
    </source>
</evidence>
<dbReference type="CDD" id="cd00821">
    <property type="entry name" value="PH"/>
    <property type="match status" value="1"/>
</dbReference>
<dbReference type="InterPro" id="IPR011009">
    <property type="entry name" value="Kinase-like_dom_sf"/>
</dbReference>
<dbReference type="GO" id="GO:0004674">
    <property type="term" value="F:protein serine/threonine kinase activity"/>
    <property type="evidence" value="ECO:0007669"/>
    <property type="project" value="UniProtKB-KW"/>
</dbReference>
<sequence>MEKELTRYALKSGYLEKIGHFRKTWKKRLFVLTSSEISYIDGEVVKGKIPLEMITDLEKTEVDNRKYCLFVKTDEDFNKDYTVSFESDEERDDWIKAITAAKENKPVPDSVNRAFIMKNDDDVVEDSKVYFNKMLTAFGETVRDDAFQDVLLRLSSFFNRVAFTDLFSCDELISSCEQVRKMAERIRVEMQRASLMTQDIGHLFNDLSASIAYCLKNAQQKQQRAEQASVSLQTAEAPNAASLAAEGESRGIAQHGFANHYDVKETLGSGAYSVVYACVNKETGKRSAVKCIKKRDLTKNDVESLKNEVYIMGRLNHPNIVRLEGFYDDKDYYYIVTELVDGGELFEKIVEKKFYNENEARAVVKTLVEAVGYCHKLNIAHRDLKPENILVDSKTGQIKIADFGFAKSTASTDTGRLVTDCGSPWYVAPEILKGHMYGTEVDMWSLGVIIYILLCGYPPFHDSNQPRLFKKIRSGQYRFDSPYWDNVSEQAKDLIRHLLVVDPTQRYDAKQVLAHEWFKVEVPAGQQKELGSVIHELRTFNNQRKGIIKQGYLTKQGHFIRNWKKRSFVLSRDELRYYKSETEKKPQGKIRMEDIVELEDDPNDAHGFVIKTVSGKDFNINALSPKEKEDWMVQIRAVKRCFLMRQRAEFHIAHKNYKAALELIWEARNDRNMMLDPNLLQLWGSIAEYCEAECGAMYMVESVEDAMEDNVSVLAYCCADERSAARLVAGDFQGNVVIYGGDYAVLNELKPHKNMVTAISNVRKLASVPLVATGAADGSICVVSTETSQAVCSLKEFSRAVSMLDVFVSEAAGVKKLLASDREGRVVIWDLATRKVVASKETDLGNVRGLFYLPRGDRFVVVCESGAVMVFSEAFDQLDYFHVGSRVTYSKMMEPNTLFVATEQKELQRINLTTQSVVGKIKIDSKDDIRCFDISADGKYAVVVSDEIQFWKLADQSLEANLCPVLPVRCMCMTGDFISFFMSQDTHIEKWVIDWRIVHEGKKYYPPLSQYVSHDTGLEKSEVSAPKNDYKGTVETVKEEDEEDEE</sequence>
<evidence type="ECO:0000256" key="9">
    <source>
        <dbReference type="ARBA" id="ARBA00022837"/>
    </source>
</evidence>
<dbReference type="PROSITE" id="PS50003">
    <property type="entry name" value="PH_DOMAIN"/>
    <property type="match status" value="2"/>
</dbReference>
<dbReference type="STRING" id="478820.A0A196S947"/>
<evidence type="ECO:0000313" key="19">
    <source>
        <dbReference type="Proteomes" id="UP000078348"/>
    </source>
</evidence>
<dbReference type="Proteomes" id="UP000078348">
    <property type="component" value="Unassembled WGS sequence"/>
</dbReference>
<evidence type="ECO:0000256" key="3">
    <source>
        <dbReference type="ARBA" id="ARBA00022527"/>
    </source>
</evidence>
<dbReference type="SUPFAM" id="SSF56112">
    <property type="entry name" value="Protein kinase-like (PK-like)"/>
    <property type="match status" value="1"/>
</dbReference>
<comment type="similarity">
    <text evidence="11">Belongs to the protein kinase superfamily. Ser/Thr protein kinase family. CDPK subfamily.</text>
</comment>
<dbReference type="FunFam" id="3.30.200.20:FF:000315">
    <property type="entry name" value="Calcium-dependent protein kinase 3"/>
    <property type="match status" value="1"/>
</dbReference>
<feature type="compositionally biased region" description="Basic and acidic residues" evidence="15">
    <location>
        <begin position="1018"/>
        <end position="1032"/>
    </location>
</feature>
<feature type="region of interest" description="Disordered" evidence="15">
    <location>
        <begin position="1018"/>
        <end position="1046"/>
    </location>
</feature>
<dbReference type="InterPro" id="IPR001849">
    <property type="entry name" value="PH_domain"/>
</dbReference>
<dbReference type="EC" id="2.7.11.1" evidence="2"/>
<dbReference type="InterPro" id="IPR017441">
    <property type="entry name" value="Protein_kinase_ATP_BS"/>
</dbReference>
<dbReference type="Gene3D" id="2.130.10.10">
    <property type="entry name" value="YVTN repeat-like/Quinoprotein amine dehydrogenase"/>
    <property type="match status" value="1"/>
</dbReference>
<evidence type="ECO:0000259" key="17">
    <source>
        <dbReference type="PROSITE" id="PS50011"/>
    </source>
</evidence>
<reference evidence="18 19" key="1">
    <citation type="submission" date="2016-05" db="EMBL/GenBank/DDBJ databases">
        <title>Nuclear genome of Blastocystis sp. subtype 1 NandII.</title>
        <authorList>
            <person name="Gentekaki E."/>
            <person name="Curtis B."/>
            <person name="Stairs C."/>
            <person name="Eme L."/>
            <person name="Herman E."/>
            <person name="Klimes V."/>
            <person name="Arias M.C."/>
            <person name="Elias M."/>
            <person name="Hilliou F."/>
            <person name="Klute M."/>
            <person name="Malik S.-B."/>
            <person name="Pightling A."/>
            <person name="Rachubinski R."/>
            <person name="Salas D."/>
            <person name="Schlacht A."/>
            <person name="Suga H."/>
            <person name="Archibald J."/>
            <person name="Ball S.G."/>
            <person name="Clark G."/>
            <person name="Dacks J."/>
            <person name="Van Der Giezen M."/>
            <person name="Tsaousis A."/>
            <person name="Roger A."/>
        </authorList>
    </citation>
    <scope>NUCLEOTIDE SEQUENCE [LARGE SCALE GENOMIC DNA]</scope>
    <source>
        <strain evidence="19">ATCC 50177 / NandII</strain>
    </source>
</reference>
<evidence type="ECO:0000256" key="10">
    <source>
        <dbReference type="ARBA" id="ARBA00022840"/>
    </source>
</evidence>
<dbReference type="InterPro" id="IPR036322">
    <property type="entry name" value="WD40_repeat_dom_sf"/>
</dbReference>
<dbReference type="FunFam" id="2.30.29.30:FF:000286">
    <property type="entry name" value="PH-protein kinase domain containing protein"/>
    <property type="match status" value="1"/>
</dbReference>
<dbReference type="PANTHER" id="PTHR24347">
    <property type="entry name" value="SERINE/THREONINE-PROTEIN KINASE"/>
    <property type="match status" value="1"/>
</dbReference>